<comment type="cofactor">
    <cofactor evidence="11">
        <name>Mg(2+)</name>
        <dbReference type="ChEBI" id="CHEBI:18420"/>
    </cofactor>
    <cofactor evidence="11">
        <name>Mn(2+)</name>
        <dbReference type="ChEBI" id="CHEBI:29035"/>
    </cofactor>
</comment>
<dbReference type="PROSITE" id="PS50172">
    <property type="entry name" value="BRCT"/>
    <property type="match status" value="1"/>
</dbReference>
<evidence type="ECO:0000256" key="9">
    <source>
        <dbReference type="ARBA" id="ARBA00023204"/>
    </source>
</evidence>
<dbReference type="InterPro" id="IPR010994">
    <property type="entry name" value="RuvA_2-like"/>
</dbReference>
<keyword evidence="4 11" id="KW-0479">Metal-binding</keyword>
<comment type="catalytic activity">
    <reaction evidence="10 11">
        <text>NAD(+) + (deoxyribonucleotide)n-3'-hydroxyl + 5'-phospho-(deoxyribonucleotide)m = (deoxyribonucleotide)n+m + AMP + beta-nicotinamide D-nucleotide.</text>
        <dbReference type="EC" id="6.5.1.2"/>
    </reaction>
</comment>
<evidence type="ECO:0000256" key="5">
    <source>
        <dbReference type="ARBA" id="ARBA00022763"/>
    </source>
</evidence>
<keyword evidence="9 11" id="KW-0234">DNA repair</keyword>
<organism evidence="13 14">
    <name type="scientific">Prosthecochloris ethylica</name>
    <dbReference type="NCBI Taxonomy" id="2743976"/>
    <lineage>
        <taxon>Bacteria</taxon>
        <taxon>Pseudomonadati</taxon>
        <taxon>Chlorobiota</taxon>
        <taxon>Chlorobiia</taxon>
        <taxon>Chlorobiales</taxon>
        <taxon>Chlorobiaceae</taxon>
        <taxon>Prosthecochloris</taxon>
    </lineage>
</organism>
<evidence type="ECO:0000256" key="2">
    <source>
        <dbReference type="ARBA" id="ARBA00022598"/>
    </source>
</evidence>
<dbReference type="Pfam" id="PF03120">
    <property type="entry name" value="OB_DNA_ligase"/>
    <property type="match status" value="1"/>
</dbReference>
<evidence type="ECO:0000313" key="14">
    <source>
        <dbReference type="Proteomes" id="UP000619838"/>
    </source>
</evidence>
<dbReference type="Gene3D" id="1.10.150.20">
    <property type="entry name" value="5' to 3' exonuclease, C-terminal subdomain"/>
    <property type="match status" value="2"/>
</dbReference>
<dbReference type="EC" id="6.5.1.2" evidence="11"/>
<dbReference type="Gene3D" id="3.40.50.10190">
    <property type="entry name" value="BRCT domain"/>
    <property type="match status" value="1"/>
</dbReference>
<protein>
    <recommendedName>
        <fullName evidence="11">DNA ligase</fullName>
        <ecNumber evidence="11">6.5.1.2</ecNumber>
    </recommendedName>
    <alternativeName>
        <fullName evidence="11">Polydeoxyribonucleotide synthase [NAD(+)]</fullName>
    </alternativeName>
</protein>
<dbReference type="SMART" id="SM00278">
    <property type="entry name" value="HhH1"/>
    <property type="match status" value="4"/>
</dbReference>
<dbReference type="InterPro" id="IPR003583">
    <property type="entry name" value="Hlx-hairpin-Hlx_DNA-bd_motif"/>
</dbReference>
<keyword evidence="5 11" id="KW-0227">DNA damage</keyword>
<dbReference type="InterPro" id="IPR001357">
    <property type="entry name" value="BRCT_dom"/>
</dbReference>
<dbReference type="EMBL" id="JADGII010000024">
    <property type="protein sequence ID" value="MBF0637536.1"/>
    <property type="molecule type" value="Genomic_DNA"/>
</dbReference>
<accession>A0ABR9XU44</accession>
<dbReference type="Pfam" id="PF01653">
    <property type="entry name" value="DNA_ligase_aden"/>
    <property type="match status" value="1"/>
</dbReference>
<dbReference type="Pfam" id="PF22745">
    <property type="entry name" value="Nlig-Ia"/>
    <property type="match status" value="1"/>
</dbReference>
<dbReference type="SMART" id="SM00532">
    <property type="entry name" value="LIGANc"/>
    <property type="match status" value="1"/>
</dbReference>
<feature type="domain" description="BRCT" evidence="12">
    <location>
        <begin position="601"/>
        <end position="677"/>
    </location>
</feature>
<dbReference type="Pfam" id="PF14520">
    <property type="entry name" value="HHH_5"/>
    <property type="match status" value="1"/>
</dbReference>
<dbReference type="NCBIfam" id="TIGR00575">
    <property type="entry name" value="dnlj"/>
    <property type="match status" value="1"/>
</dbReference>
<dbReference type="SUPFAM" id="SSF52113">
    <property type="entry name" value="BRCT domain"/>
    <property type="match status" value="1"/>
</dbReference>
<feature type="binding site" evidence="11">
    <location>
        <begin position="83"/>
        <end position="84"/>
    </location>
    <ligand>
        <name>NAD(+)</name>
        <dbReference type="ChEBI" id="CHEBI:57540"/>
    </ligand>
</feature>
<dbReference type="InterPro" id="IPR013839">
    <property type="entry name" value="DNAligase_adenylation"/>
</dbReference>
<keyword evidence="2 11" id="KW-0436">Ligase</keyword>
<comment type="function">
    <text evidence="1 11">DNA ligase that catalyzes the formation of phosphodiester linkages between 5'-phosphoryl and 3'-hydroxyl groups in double-stranded DNA using NAD as a coenzyme and as the energy source for the reaction. It is essential for DNA replication and repair of damaged DNA.</text>
</comment>
<feature type="binding site" evidence="11">
    <location>
        <position position="324"/>
    </location>
    <ligand>
        <name>NAD(+)</name>
        <dbReference type="ChEBI" id="CHEBI:57540"/>
    </ligand>
</feature>
<evidence type="ECO:0000256" key="1">
    <source>
        <dbReference type="ARBA" id="ARBA00004067"/>
    </source>
</evidence>
<reference evidence="13 14" key="1">
    <citation type="journal article" date="2020" name="Microorganisms">
        <title>Simultaneous Genome Sequencing of Prosthecochloris ethylica and Desulfuromonas acetoxidans within a Syntrophic Mixture Reveals Unique Pili and Protein Interactions.</title>
        <authorList>
            <person name="Kyndt J.A."/>
            <person name="Van Beeumen J.J."/>
            <person name="Meyer T.E."/>
        </authorList>
    </citation>
    <scope>NUCLEOTIDE SEQUENCE [LARGE SCALE GENOMIC DNA]</scope>
    <source>
        <strain evidence="13 14">N3</strain>
    </source>
</reference>
<dbReference type="PANTHER" id="PTHR23389">
    <property type="entry name" value="CHROMOSOME TRANSMISSION FIDELITY FACTOR 18"/>
    <property type="match status" value="1"/>
</dbReference>
<dbReference type="SMART" id="SM00292">
    <property type="entry name" value="BRCT"/>
    <property type="match status" value="1"/>
</dbReference>
<keyword evidence="7 11" id="KW-0460">Magnesium</keyword>
<comment type="caution">
    <text evidence="13">The sequence shown here is derived from an EMBL/GenBank/DDBJ whole genome shotgun (WGS) entry which is preliminary data.</text>
</comment>
<feature type="binding site" evidence="11">
    <location>
        <position position="436"/>
    </location>
    <ligand>
        <name>Zn(2+)</name>
        <dbReference type="ChEBI" id="CHEBI:29105"/>
    </ligand>
</feature>
<evidence type="ECO:0000256" key="4">
    <source>
        <dbReference type="ARBA" id="ARBA00022723"/>
    </source>
</evidence>
<dbReference type="Gene3D" id="3.30.470.30">
    <property type="entry name" value="DNA ligase/mRNA capping enzyme"/>
    <property type="match status" value="1"/>
</dbReference>
<feature type="active site" description="N6-AMP-lysine intermediate" evidence="11">
    <location>
        <position position="119"/>
    </location>
</feature>
<comment type="similarity">
    <text evidence="11">Belongs to the NAD-dependent DNA ligase family. LigA subfamily.</text>
</comment>
<dbReference type="InterPro" id="IPR036420">
    <property type="entry name" value="BRCT_dom_sf"/>
</dbReference>
<dbReference type="CDD" id="cd17748">
    <property type="entry name" value="BRCT_DNA_ligase_like"/>
    <property type="match status" value="1"/>
</dbReference>
<evidence type="ECO:0000256" key="6">
    <source>
        <dbReference type="ARBA" id="ARBA00022833"/>
    </source>
</evidence>
<dbReference type="InterPro" id="IPR041663">
    <property type="entry name" value="DisA/LigA_HHH"/>
</dbReference>
<dbReference type="Pfam" id="PF12826">
    <property type="entry name" value="HHH_2"/>
    <property type="match status" value="1"/>
</dbReference>
<dbReference type="NCBIfam" id="NF005932">
    <property type="entry name" value="PRK07956.1"/>
    <property type="match status" value="1"/>
</dbReference>
<sequence>MKKQDAAAEIKRLREEIDRHNYLYYVRAQPEISDVEFDRLLERLIGLEEQFPELVTPDSPSRRVGGDVTREFPVVHHARPMLSLSNTYSLEEVGEFYRRVQRQLVDARRDDVEFVTELKFDGVAVSLLYRDGVLVQGATRGNGAQGDDITANLRTISSVPLRFGVFDESASLDTDDWTGTEIEVRGEVFMNKDDFRQLNEGRPEEEQFANPRNATAGTLKLQDSAEVANRKMVFVAYYLYDPSQRGMSHVDRLRRLERMGFFTGGHYRVCAGIEEIRCFIAEWETARLKLPYEIDGIVLKLNDTELWEELGATSKSPRWAIAYKYPAEQAETVVRNVVFQVGRLGTVTPVAELEPVRLAGSTVSRSTLHNFDEIERLGVRIGDRVMIEKSGEIIPKVIRVLTDARGDDTRSIPVPDVCPSCRTPLERADDGVYVYCPNEQGCPAQIRGRVLHFASRNAMDIKTLGQALVEQLVDREMVRDPADLYRLTVDDLVSLDRIGEKSAANLLEALEESRQKPYERVLYALGIRHVGLATARELVSAFPSCSAMSDASEEALAEVADIGPVIAESVYRFLHDEAGAQLIERLKEAGLQFEARRETGLVNDNFDGMKVVFTGALERYTRDEAAALVGERGGKPVSSVSRRTDLVVAGSDAGSKLEKARKLGVRVVSEEEFESLL</sequence>
<keyword evidence="3 11" id="KW-0235">DNA replication</keyword>
<dbReference type="Gene3D" id="1.10.287.610">
    <property type="entry name" value="Helix hairpin bin"/>
    <property type="match status" value="1"/>
</dbReference>
<keyword evidence="14" id="KW-1185">Reference proteome</keyword>
<feature type="binding site" evidence="11">
    <location>
        <begin position="34"/>
        <end position="38"/>
    </location>
    <ligand>
        <name>NAD(+)</name>
        <dbReference type="ChEBI" id="CHEBI:57540"/>
    </ligand>
</feature>
<feature type="binding site" evidence="11">
    <location>
        <position position="300"/>
    </location>
    <ligand>
        <name>NAD(+)</name>
        <dbReference type="ChEBI" id="CHEBI:57540"/>
    </ligand>
</feature>
<evidence type="ECO:0000313" key="13">
    <source>
        <dbReference type="EMBL" id="MBF0637536.1"/>
    </source>
</evidence>
<dbReference type="Pfam" id="PF03119">
    <property type="entry name" value="DNA_ligase_ZBD"/>
    <property type="match status" value="1"/>
</dbReference>
<dbReference type="CDD" id="cd00114">
    <property type="entry name" value="LIGANc"/>
    <property type="match status" value="1"/>
</dbReference>
<feature type="binding site" evidence="11">
    <location>
        <position position="140"/>
    </location>
    <ligand>
        <name>NAD(+)</name>
        <dbReference type="ChEBI" id="CHEBI:57540"/>
    </ligand>
</feature>
<feature type="binding site" evidence="11">
    <location>
        <position position="187"/>
    </location>
    <ligand>
        <name>NAD(+)</name>
        <dbReference type="ChEBI" id="CHEBI:57540"/>
    </ligand>
</feature>
<dbReference type="InterPro" id="IPR013840">
    <property type="entry name" value="DNAligase_N"/>
</dbReference>
<evidence type="ECO:0000256" key="7">
    <source>
        <dbReference type="ARBA" id="ARBA00022842"/>
    </source>
</evidence>
<dbReference type="RefSeq" id="WP_114607598.1">
    <property type="nucleotide sequence ID" value="NZ_JABVZQ010000006.1"/>
</dbReference>
<dbReference type="InterPro" id="IPR001679">
    <property type="entry name" value="DNA_ligase"/>
</dbReference>
<dbReference type="Gene3D" id="2.40.50.140">
    <property type="entry name" value="Nucleic acid-binding proteins"/>
    <property type="match status" value="1"/>
</dbReference>
<evidence type="ECO:0000256" key="3">
    <source>
        <dbReference type="ARBA" id="ARBA00022705"/>
    </source>
</evidence>
<dbReference type="InterPro" id="IPR012340">
    <property type="entry name" value="NA-bd_OB-fold"/>
</dbReference>
<feature type="binding site" evidence="11">
    <location>
        <position position="418"/>
    </location>
    <ligand>
        <name>Zn(2+)</name>
        <dbReference type="ChEBI" id="CHEBI:29105"/>
    </ligand>
</feature>
<dbReference type="SUPFAM" id="SSF56091">
    <property type="entry name" value="DNA ligase/mRNA capping enzyme, catalytic domain"/>
    <property type="match status" value="1"/>
</dbReference>
<gene>
    <name evidence="11 13" type="primary">ligA</name>
    <name evidence="13" type="ORF">INT08_10185</name>
</gene>
<feature type="binding site" evidence="11">
    <location>
        <position position="117"/>
    </location>
    <ligand>
        <name>NAD(+)</name>
        <dbReference type="ChEBI" id="CHEBI:57540"/>
    </ligand>
</feature>
<dbReference type="PIRSF" id="PIRSF001604">
    <property type="entry name" value="LigA"/>
    <property type="match status" value="1"/>
</dbReference>
<dbReference type="InterPro" id="IPR004149">
    <property type="entry name" value="Znf_DNAligase_C4"/>
</dbReference>
<dbReference type="Proteomes" id="UP000619838">
    <property type="component" value="Unassembled WGS sequence"/>
</dbReference>
<dbReference type="GO" id="GO:0003911">
    <property type="term" value="F:DNA ligase (NAD+) activity"/>
    <property type="evidence" value="ECO:0007669"/>
    <property type="project" value="UniProtKB-EC"/>
</dbReference>
<feature type="binding site" evidence="11">
    <location>
        <position position="421"/>
    </location>
    <ligand>
        <name>Zn(2+)</name>
        <dbReference type="ChEBI" id="CHEBI:29105"/>
    </ligand>
</feature>
<evidence type="ECO:0000256" key="8">
    <source>
        <dbReference type="ARBA" id="ARBA00023027"/>
    </source>
</evidence>
<dbReference type="SUPFAM" id="SSF50249">
    <property type="entry name" value="Nucleic acid-binding proteins"/>
    <property type="match status" value="1"/>
</dbReference>
<keyword evidence="8 11" id="KW-0520">NAD</keyword>
<dbReference type="PROSITE" id="PS01055">
    <property type="entry name" value="DNA_LIGASE_N1"/>
    <property type="match status" value="1"/>
</dbReference>
<feature type="binding site" evidence="11">
    <location>
        <position position="442"/>
    </location>
    <ligand>
        <name>Zn(2+)</name>
        <dbReference type="ChEBI" id="CHEBI:29105"/>
    </ligand>
</feature>
<evidence type="ECO:0000256" key="10">
    <source>
        <dbReference type="ARBA" id="ARBA00034005"/>
    </source>
</evidence>
<keyword evidence="6 11" id="KW-0862">Zinc</keyword>
<dbReference type="Pfam" id="PF00533">
    <property type="entry name" value="BRCT"/>
    <property type="match status" value="1"/>
</dbReference>
<evidence type="ECO:0000256" key="11">
    <source>
        <dbReference type="HAMAP-Rule" id="MF_01588"/>
    </source>
</evidence>
<dbReference type="SUPFAM" id="SSF47781">
    <property type="entry name" value="RuvA domain 2-like"/>
    <property type="match status" value="1"/>
</dbReference>
<dbReference type="InterPro" id="IPR004150">
    <property type="entry name" value="NAD_DNA_ligase_OB"/>
</dbReference>
<dbReference type="InterPro" id="IPR018239">
    <property type="entry name" value="DNA_ligase_AS"/>
</dbReference>
<keyword evidence="11" id="KW-0464">Manganese</keyword>
<dbReference type="HAMAP" id="MF_01588">
    <property type="entry name" value="DNA_ligase_A"/>
    <property type="match status" value="1"/>
</dbReference>
<dbReference type="PANTHER" id="PTHR23389:SF9">
    <property type="entry name" value="DNA LIGASE"/>
    <property type="match status" value="1"/>
</dbReference>
<proteinExistence type="inferred from homology"/>
<dbReference type="Gene3D" id="6.20.10.30">
    <property type="match status" value="1"/>
</dbReference>
<evidence type="ECO:0000259" key="12">
    <source>
        <dbReference type="PROSITE" id="PS50172"/>
    </source>
</evidence>
<name>A0ABR9XU44_9CHLB</name>